<evidence type="ECO:0000313" key="3">
    <source>
        <dbReference type="Proteomes" id="UP000323000"/>
    </source>
</evidence>
<protein>
    <submittedName>
        <fullName evidence="2">Uncharacterized protein</fullName>
    </submittedName>
</protein>
<proteinExistence type="predicted"/>
<organism evidence="2 3">
    <name type="scientific">Acer yangbiense</name>
    <dbReference type="NCBI Taxonomy" id="1000413"/>
    <lineage>
        <taxon>Eukaryota</taxon>
        <taxon>Viridiplantae</taxon>
        <taxon>Streptophyta</taxon>
        <taxon>Embryophyta</taxon>
        <taxon>Tracheophyta</taxon>
        <taxon>Spermatophyta</taxon>
        <taxon>Magnoliopsida</taxon>
        <taxon>eudicotyledons</taxon>
        <taxon>Gunneridae</taxon>
        <taxon>Pentapetalae</taxon>
        <taxon>rosids</taxon>
        <taxon>malvids</taxon>
        <taxon>Sapindales</taxon>
        <taxon>Sapindaceae</taxon>
        <taxon>Hippocastanoideae</taxon>
        <taxon>Acereae</taxon>
        <taxon>Acer</taxon>
    </lineage>
</organism>
<feature type="region of interest" description="Disordered" evidence="1">
    <location>
        <begin position="83"/>
        <end position="102"/>
    </location>
</feature>
<comment type="caution">
    <text evidence="2">The sequence shown here is derived from an EMBL/GenBank/DDBJ whole genome shotgun (WGS) entry which is preliminary data.</text>
</comment>
<dbReference type="AlphaFoldDB" id="A0A5C7IYS3"/>
<evidence type="ECO:0000256" key="1">
    <source>
        <dbReference type="SAM" id="MobiDB-lite"/>
    </source>
</evidence>
<dbReference type="OrthoDB" id="1804994at2759"/>
<accession>A0A5C7IYS3</accession>
<keyword evidence="3" id="KW-1185">Reference proteome</keyword>
<evidence type="ECO:0000313" key="2">
    <source>
        <dbReference type="EMBL" id="TXG74278.1"/>
    </source>
</evidence>
<sequence length="116" mass="12892">MVEDGKTVQENGHGIQCNKCPESCVSRGLLAVVKRLQASAFAASTGISVHQLHHVSGPSALVDYTPYDQKLQKQFGGLNLEEEEVNSNPMEKKPENNEFANREGYSYSDYRHACDY</sequence>
<dbReference type="Proteomes" id="UP000323000">
    <property type="component" value="Chromosome 1"/>
</dbReference>
<name>A0A5C7IYS3_9ROSI</name>
<gene>
    <name evidence="2" type="ORF">EZV62_002857</name>
</gene>
<dbReference type="EMBL" id="VAHF01000001">
    <property type="protein sequence ID" value="TXG74278.1"/>
    <property type="molecule type" value="Genomic_DNA"/>
</dbReference>
<reference evidence="3" key="1">
    <citation type="journal article" date="2019" name="Gigascience">
        <title>De novo genome assembly of the endangered Acer yangbiense, a plant species with extremely small populations endemic to Yunnan Province, China.</title>
        <authorList>
            <person name="Yang J."/>
            <person name="Wariss H.M."/>
            <person name="Tao L."/>
            <person name="Zhang R."/>
            <person name="Yun Q."/>
            <person name="Hollingsworth P."/>
            <person name="Dao Z."/>
            <person name="Luo G."/>
            <person name="Guo H."/>
            <person name="Ma Y."/>
            <person name="Sun W."/>
        </authorList>
    </citation>
    <scope>NUCLEOTIDE SEQUENCE [LARGE SCALE GENOMIC DNA]</scope>
    <source>
        <strain evidence="3">cv. Malutang</strain>
    </source>
</reference>